<sequence length="1170" mass="133779">MSSAFSSISSSVVSSKKYDVFLSFRGEDTRRNFTSHLYDALSRKKVATFIDNNELEKGDEISPALIKAIEESHASIIIFSENYATSKWCLNELKKILECKKYKEQIVIPVFYNIDPSHVRKQTGSYKQAFAKHKQDLKHNIGTLQKWKDALTEAANLVGWDSENYRNESIFIKEIVKDVLRKLNLRYQYEIKGLVGIEKNFEQIESILKIGSNDVSVLGKRRMVGSGMKSFAKAINTIVMIKERLSLLNEMDESNIYGLNVVHNKFFPTLSEDGSNESRVLGIWGMGGIGKTTLAKALYAKHYSQFEGRCFLNVKDESNKYGLNVVHNKFISTLLEEDNLRSDAPYLEAPFSARRIARKKVFIVLDNVETVEQIEDLILEIHRLGPGSRVIITTRDKQILSRFSKCEIYEVKELSKHDSLQLFSLTVFGEKHPKIGYEDLSESVIAYCHGNPLALKVLGANLSLRGKEAWESELKKLQKIPKREIFSVLKLSYDDLDCFQKAIFLDIACLLRKAYKDFVISLLEACEFFAIIGIEVLLNKALIQLKPIWFAGSETDSIEMHDLLQEMGRDIVNQESIDPGKRSRLWKAEEISDVLKKNKGTEAVEVITFDTTEVEDLYLKSDSFRKMTNLRYLKIYNASDGSTCNVYFPDGLEWLSDKLRYLCWEGYCLEYLPSTFCAEMLVALDMRNSKLKKLWDGVQNLVNLISIEFSFSKDLIEIPDLSRATNLQYIYLHECESLCQLHPSILSLPRLGELDLGGCIKLQSLKTNIHSTSLRKLFLTVCSSLTEFSVTSEEMTHLYLCGTAIHELSSSIWRNSKLVFLDLSECNKLNIVGNKLSNDHGLGSVTELDLSGCTEIDALSLRFILDGVQSLNRLKLKRCCNLECLPDNIQNHSMLKCLELDDCKKLVSLTELPPSVLNLSAVNCTYLDTDFTQQSIIENMIQAGFKDVIEGFSFLPGAQVPCMFDFQKMEASITMSPIPKSDLHAFIFCIILSEGFNLNNYDLHCIIFEHDKEVDRCRIIHNYHGTLISDHALIGWYVCNKQESGSYDFCNLSFRFIVQENEEKLRWSTEWIKGCGVSPLYICERELEMDGGSKIVDLKLKSKAQDFAESDWHLKKDIDELQTRSIEGEARSSNNEYDQEQPSYSRKEEEQLSFSRPPIKHVYIKRRRTK</sequence>
<protein>
    <submittedName>
        <fullName evidence="1">Uncharacterized protein</fullName>
    </submittedName>
</protein>
<organism evidence="1 2">
    <name type="scientific">Trifolium pratense</name>
    <name type="common">Red clover</name>
    <dbReference type="NCBI Taxonomy" id="57577"/>
    <lineage>
        <taxon>Eukaryota</taxon>
        <taxon>Viridiplantae</taxon>
        <taxon>Streptophyta</taxon>
        <taxon>Embryophyta</taxon>
        <taxon>Tracheophyta</taxon>
        <taxon>Spermatophyta</taxon>
        <taxon>Magnoliopsida</taxon>
        <taxon>eudicotyledons</taxon>
        <taxon>Gunneridae</taxon>
        <taxon>Pentapetalae</taxon>
        <taxon>rosids</taxon>
        <taxon>fabids</taxon>
        <taxon>Fabales</taxon>
        <taxon>Fabaceae</taxon>
        <taxon>Papilionoideae</taxon>
        <taxon>50 kb inversion clade</taxon>
        <taxon>NPAAA clade</taxon>
        <taxon>Hologalegina</taxon>
        <taxon>IRL clade</taxon>
        <taxon>Trifolieae</taxon>
        <taxon>Trifolium</taxon>
    </lineage>
</organism>
<comment type="caution">
    <text evidence="1">The sequence shown here is derived from an EMBL/GenBank/DDBJ whole genome shotgun (WGS) entry which is preliminary data.</text>
</comment>
<keyword evidence="2" id="KW-1185">Reference proteome</keyword>
<gene>
    <name evidence="1" type="ORF">MILVUS5_LOCUS9969</name>
</gene>
<accession>A0ACB0J772</accession>
<name>A0ACB0J772_TRIPR</name>
<evidence type="ECO:0000313" key="1">
    <source>
        <dbReference type="EMBL" id="CAJ2640046.1"/>
    </source>
</evidence>
<evidence type="ECO:0000313" key="2">
    <source>
        <dbReference type="Proteomes" id="UP001177021"/>
    </source>
</evidence>
<reference evidence="1" key="1">
    <citation type="submission" date="2023-10" db="EMBL/GenBank/DDBJ databases">
        <authorList>
            <person name="Rodriguez Cubillos JULIANA M."/>
            <person name="De Vega J."/>
        </authorList>
    </citation>
    <scope>NUCLEOTIDE SEQUENCE</scope>
</reference>
<dbReference type="Proteomes" id="UP001177021">
    <property type="component" value="Unassembled WGS sequence"/>
</dbReference>
<proteinExistence type="predicted"/>
<dbReference type="EMBL" id="CASHSV030000024">
    <property type="protein sequence ID" value="CAJ2640046.1"/>
    <property type="molecule type" value="Genomic_DNA"/>
</dbReference>